<sequence>MPESHIANHLQQFEFLRQISSDPKNLVVGIVRDKPTTDKRVAEELSGRSNIHILQADITDYDGLKRAAAETSTITGGAIDYLIANAGYVSLFDEDARKLFDINVIGNIHLFNLFVPLLLKGNVKKAIVISSGHADIDMIAKYELANAPLYSASKAAMNVIVAKFHAQYKKDGILFLAISPGAVEVGHNPTPTQEQIDSLMEMGAKFQQYAPHFKGPSTPDLAVRDVRNVWEKASIENGDGGAFVSHYGNKQWL</sequence>
<dbReference type="PANTHER" id="PTHR45458:SF3">
    <property type="entry name" value="CHAIN DEHYDROGENASE (ATSC), PUTATIVE-RELATED"/>
    <property type="match status" value="1"/>
</dbReference>
<dbReference type="EMBL" id="JAKJXP020000056">
    <property type="protein sequence ID" value="KAK7750932.1"/>
    <property type="molecule type" value="Genomic_DNA"/>
</dbReference>
<dbReference type="PANTHER" id="PTHR45458">
    <property type="entry name" value="SHORT-CHAIN DEHYDROGENASE/REDUCTASE SDR"/>
    <property type="match status" value="1"/>
</dbReference>
<keyword evidence="3" id="KW-1185">Reference proteome</keyword>
<dbReference type="Gene3D" id="3.40.50.720">
    <property type="entry name" value="NAD(P)-binding Rossmann-like Domain"/>
    <property type="match status" value="1"/>
</dbReference>
<gene>
    <name evidence="2" type="ORF">SLS62_007064</name>
</gene>
<keyword evidence="1" id="KW-0521">NADP</keyword>
<dbReference type="SUPFAM" id="SSF51735">
    <property type="entry name" value="NAD(P)-binding Rossmann-fold domains"/>
    <property type="match status" value="1"/>
</dbReference>
<dbReference type="InterPro" id="IPR020904">
    <property type="entry name" value="Sc_DH/Rdtase_CS"/>
</dbReference>
<proteinExistence type="predicted"/>
<name>A0AAN9YQL3_9PEZI</name>
<reference evidence="2 3" key="1">
    <citation type="submission" date="2024-02" db="EMBL/GenBank/DDBJ databases">
        <title>De novo assembly and annotation of 12 fungi associated with fruit tree decline syndrome in Ontario, Canada.</title>
        <authorList>
            <person name="Sulman M."/>
            <person name="Ellouze W."/>
            <person name="Ilyukhin E."/>
        </authorList>
    </citation>
    <scope>NUCLEOTIDE SEQUENCE [LARGE SCALE GENOMIC DNA]</scope>
    <source>
        <strain evidence="2 3">M11/M66-122</strain>
    </source>
</reference>
<protein>
    <recommendedName>
        <fullName evidence="4">Short-chain dehydrogenase</fullName>
    </recommendedName>
</protein>
<dbReference type="InterPro" id="IPR002347">
    <property type="entry name" value="SDR_fam"/>
</dbReference>
<dbReference type="Pfam" id="PF00106">
    <property type="entry name" value="adh_short"/>
    <property type="match status" value="1"/>
</dbReference>
<dbReference type="GO" id="GO:0016616">
    <property type="term" value="F:oxidoreductase activity, acting on the CH-OH group of donors, NAD or NADP as acceptor"/>
    <property type="evidence" value="ECO:0007669"/>
    <property type="project" value="TreeGrafter"/>
</dbReference>
<dbReference type="InterPro" id="IPR052184">
    <property type="entry name" value="SDR_enzymes"/>
</dbReference>
<evidence type="ECO:0000313" key="2">
    <source>
        <dbReference type="EMBL" id="KAK7750932.1"/>
    </source>
</evidence>
<evidence type="ECO:0008006" key="4">
    <source>
        <dbReference type="Google" id="ProtNLM"/>
    </source>
</evidence>
<dbReference type="PRINTS" id="PR00081">
    <property type="entry name" value="GDHRDH"/>
</dbReference>
<organism evidence="2 3">
    <name type="scientific">Diatrype stigma</name>
    <dbReference type="NCBI Taxonomy" id="117547"/>
    <lineage>
        <taxon>Eukaryota</taxon>
        <taxon>Fungi</taxon>
        <taxon>Dikarya</taxon>
        <taxon>Ascomycota</taxon>
        <taxon>Pezizomycotina</taxon>
        <taxon>Sordariomycetes</taxon>
        <taxon>Xylariomycetidae</taxon>
        <taxon>Xylariales</taxon>
        <taxon>Diatrypaceae</taxon>
        <taxon>Diatrype</taxon>
    </lineage>
</organism>
<dbReference type="Proteomes" id="UP001320420">
    <property type="component" value="Unassembled WGS sequence"/>
</dbReference>
<evidence type="ECO:0000256" key="1">
    <source>
        <dbReference type="ARBA" id="ARBA00022857"/>
    </source>
</evidence>
<comment type="caution">
    <text evidence="2">The sequence shown here is derived from an EMBL/GenBank/DDBJ whole genome shotgun (WGS) entry which is preliminary data.</text>
</comment>
<accession>A0AAN9YQL3</accession>
<dbReference type="PROSITE" id="PS00061">
    <property type="entry name" value="ADH_SHORT"/>
    <property type="match status" value="1"/>
</dbReference>
<evidence type="ECO:0000313" key="3">
    <source>
        <dbReference type="Proteomes" id="UP001320420"/>
    </source>
</evidence>
<dbReference type="AlphaFoldDB" id="A0AAN9YQL3"/>
<dbReference type="InterPro" id="IPR036291">
    <property type="entry name" value="NAD(P)-bd_dom_sf"/>
</dbReference>